<keyword evidence="3" id="KW-1185">Reference proteome</keyword>
<dbReference type="AlphaFoldDB" id="A0A4C1WYS9"/>
<name>A0A4C1WYS9_EUMVA</name>
<feature type="region of interest" description="Disordered" evidence="1">
    <location>
        <begin position="1"/>
        <end position="30"/>
    </location>
</feature>
<dbReference type="EMBL" id="BGZK01000663">
    <property type="protein sequence ID" value="GBP55205.1"/>
    <property type="molecule type" value="Genomic_DNA"/>
</dbReference>
<reference evidence="2 3" key="1">
    <citation type="journal article" date="2019" name="Commun. Biol.">
        <title>The bagworm genome reveals a unique fibroin gene that provides high tensile strength.</title>
        <authorList>
            <person name="Kono N."/>
            <person name="Nakamura H."/>
            <person name="Ohtoshi R."/>
            <person name="Tomita M."/>
            <person name="Numata K."/>
            <person name="Arakawa K."/>
        </authorList>
    </citation>
    <scope>NUCLEOTIDE SEQUENCE [LARGE SCALE GENOMIC DNA]</scope>
</reference>
<dbReference type="Proteomes" id="UP000299102">
    <property type="component" value="Unassembled WGS sequence"/>
</dbReference>
<comment type="caution">
    <text evidence="2">The sequence shown here is derived from an EMBL/GenBank/DDBJ whole genome shotgun (WGS) entry which is preliminary data.</text>
</comment>
<proteinExistence type="predicted"/>
<feature type="region of interest" description="Disordered" evidence="1">
    <location>
        <begin position="51"/>
        <end position="74"/>
    </location>
</feature>
<evidence type="ECO:0000256" key="1">
    <source>
        <dbReference type="SAM" id="MobiDB-lite"/>
    </source>
</evidence>
<sequence>MSSAARAPAGTRTANCRWYSGQHGPTAANSSSQLANIAPHRTRHYLSNFPSSETRHRIGRPMGAPQSTKRQTISRRKRTFRYARAFSLVHSARGGNHDWNWNARSLKVSVVTAACACALLAALFLRQFPRERIMCSAEKLRKFAYFTHRPHAGGRSGHTLGTSWLQRQITNLNKATGAGLIADAGVTLHAGRAPREGTRTVLFGILWEIRLAEVLTGFPFCS</sequence>
<accession>A0A4C1WYS9</accession>
<organism evidence="2 3">
    <name type="scientific">Eumeta variegata</name>
    <name type="common">Bagworm moth</name>
    <name type="synonym">Eumeta japonica</name>
    <dbReference type="NCBI Taxonomy" id="151549"/>
    <lineage>
        <taxon>Eukaryota</taxon>
        <taxon>Metazoa</taxon>
        <taxon>Ecdysozoa</taxon>
        <taxon>Arthropoda</taxon>
        <taxon>Hexapoda</taxon>
        <taxon>Insecta</taxon>
        <taxon>Pterygota</taxon>
        <taxon>Neoptera</taxon>
        <taxon>Endopterygota</taxon>
        <taxon>Lepidoptera</taxon>
        <taxon>Glossata</taxon>
        <taxon>Ditrysia</taxon>
        <taxon>Tineoidea</taxon>
        <taxon>Psychidae</taxon>
        <taxon>Oiketicinae</taxon>
        <taxon>Eumeta</taxon>
    </lineage>
</organism>
<evidence type="ECO:0000313" key="2">
    <source>
        <dbReference type="EMBL" id="GBP55205.1"/>
    </source>
</evidence>
<gene>
    <name evidence="2" type="ORF">EVAR_36787_1</name>
</gene>
<protein>
    <submittedName>
        <fullName evidence="2">Uncharacterized protein</fullName>
    </submittedName>
</protein>
<evidence type="ECO:0000313" key="3">
    <source>
        <dbReference type="Proteomes" id="UP000299102"/>
    </source>
</evidence>